<dbReference type="Gene3D" id="2.40.50.100">
    <property type="match status" value="1"/>
</dbReference>
<gene>
    <name evidence="6" type="ORF">I8751_14900</name>
</gene>
<feature type="transmembrane region" description="Helical" evidence="4">
    <location>
        <begin position="13"/>
        <end position="34"/>
    </location>
</feature>
<dbReference type="Gene3D" id="1.10.287.470">
    <property type="entry name" value="Helix hairpin bin"/>
    <property type="match status" value="1"/>
</dbReference>
<evidence type="ECO:0000256" key="2">
    <source>
        <dbReference type="ARBA" id="ARBA00023054"/>
    </source>
</evidence>
<dbReference type="PRINTS" id="PR01490">
    <property type="entry name" value="RTXTOXIND"/>
</dbReference>
<evidence type="ECO:0000256" key="1">
    <source>
        <dbReference type="ARBA" id="ARBA00004196"/>
    </source>
</evidence>
<keyword evidence="4" id="KW-1133">Transmembrane helix</keyword>
<feature type="coiled-coil region" evidence="3">
    <location>
        <begin position="153"/>
        <end position="268"/>
    </location>
</feature>
<accession>A0A8J7HEP9</accession>
<keyword evidence="4" id="KW-0812">Transmembrane</keyword>
<dbReference type="EMBL" id="JAECZB010000038">
    <property type="protein sequence ID" value="MBH8553636.1"/>
    <property type="molecule type" value="Genomic_DNA"/>
</dbReference>
<dbReference type="PANTHER" id="PTHR32347">
    <property type="entry name" value="EFFLUX SYSTEM COMPONENT YKNX-RELATED"/>
    <property type="match status" value="1"/>
</dbReference>
<evidence type="ECO:0000256" key="4">
    <source>
        <dbReference type="SAM" id="Phobius"/>
    </source>
</evidence>
<dbReference type="Proteomes" id="UP000599391">
    <property type="component" value="Unassembled WGS sequence"/>
</dbReference>
<protein>
    <submittedName>
        <fullName evidence="6">ABC exporter membrane fusion protein</fullName>
    </submittedName>
</protein>
<reference evidence="6 7" key="1">
    <citation type="journal article" date="2021" name="Int. J. Syst. Evol. Microbiol.">
        <title>Amazonocrinis nigriterrae gen. nov., sp. nov., Atlanticothrix silvestris gen. nov., sp. nov. and Dendronalium phyllosphericum gen. nov., sp. nov., nostocacean cyanobacteria from Brazilian environments.</title>
        <authorList>
            <person name="Alvarenga D.O."/>
            <person name="Andreote A.P.D."/>
            <person name="Branco L.H.Z."/>
            <person name="Delbaje E."/>
            <person name="Cruz R.B."/>
            <person name="Varani A.M."/>
            <person name="Fiore M.F."/>
        </authorList>
    </citation>
    <scope>NUCLEOTIDE SEQUENCE [LARGE SCALE GENOMIC DNA]</scope>
    <source>
        <strain evidence="6 7">CENA357</strain>
    </source>
</reference>
<dbReference type="InterPro" id="IPR050465">
    <property type="entry name" value="UPF0194_transport"/>
</dbReference>
<feature type="domain" description="Multidrug resistance protein MdtA-like alpha-helical hairpin" evidence="5">
    <location>
        <begin position="163"/>
        <end position="220"/>
    </location>
</feature>
<dbReference type="Pfam" id="PF25876">
    <property type="entry name" value="HH_MFP_RND"/>
    <property type="match status" value="1"/>
</dbReference>
<dbReference type="Gene3D" id="2.40.30.170">
    <property type="match status" value="1"/>
</dbReference>
<dbReference type="NCBIfam" id="TIGR02971">
    <property type="entry name" value="heterocyst_DevB"/>
    <property type="match status" value="1"/>
</dbReference>
<dbReference type="InterPro" id="IPR058624">
    <property type="entry name" value="MdtA-like_HH"/>
</dbReference>
<keyword evidence="4" id="KW-0472">Membrane</keyword>
<evidence type="ECO:0000313" key="6">
    <source>
        <dbReference type="EMBL" id="MBH8553636.1"/>
    </source>
</evidence>
<dbReference type="RefSeq" id="WP_214439912.1">
    <property type="nucleotide sequence ID" value="NZ_JAECZB010000038.1"/>
</dbReference>
<dbReference type="PANTHER" id="PTHR32347:SF27">
    <property type="entry name" value="RND EFFLUX PUMP MEMBRANE FUSION PROTEIN BARREL-SANDWICH DOMAIN-CONTAINING PROTEIN"/>
    <property type="match status" value="1"/>
</dbReference>
<dbReference type="InterPro" id="IPR014315">
    <property type="entry name" value="ABC_heterocyst_DevB"/>
</dbReference>
<comment type="caution">
    <text evidence="6">The sequence shown here is derived from an EMBL/GenBank/DDBJ whole genome shotgun (WGS) entry which is preliminary data.</text>
</comment>
<dbReference type="AlphaFoldDB" id="A0A8J7HEP9"/>
<evidence type="ECO:0000256" key="3">
    <source>
        <dbReference type="SAM" id="Coils"/>
    </source>
</evidence>
<organism evidence="6 7">
    <name type="scientific">Atlanticothrix silvestris CENA357</name>
    <dbReference type="NCBI Taxonomy" id="1725252"/>
    <lineage>
        <taxon>Bacteria</taxon>
        <taxon>Bacillati</taxon>
        <taxon>Cyanobacteriota</taxon>
        <taxon>Cyanophyceae</taxon>
        <taxon>Nostocales</taxon>
        <taxon>Nodulariaceae</taxon>
        <taxon>Atlanticothrix</taxon>
        <taxon>Atlanticothrix silvestris</taxon>
    </lineage>
</organism>
<dbReference type="SUPFAM" id="SSF111369">
    <property type="entry name" value="HlyD-like secretion proteins"/>
    <property type="match status" value="1"/>
</dbReference>
<keyword evidence="2 3" id="KW-0175">Coiled coil</keyword>
<proteinExistence type="predicted"/>
<comment type="subcellular location">
    <subcellularLocation>
        <location evidence="1">Cell envelope</location>
    </subcellularLocation>
</comment>
<evidence type="ECO:0000313" key="7">
    <source>
        <dbReference type="Proteomes" id="UP000599391"/>
    </source>
</evidence>
<name>A0A8J7HEP9_9CYAN</name>
<keyword evidence="7" id="KW-1185">Reference proteome</keyword>
<evidence type="ECO:0000259" key="5">
    <source>
        <dbReference type="Pfam" id="PF25876"/>
    </source>
</evidence>
<dbReference type="GO" id="GO:0030313">
    <property type="term" value="C:cell envelope"/>
    <property type="evidence" value="ECO:0007669"/>
    <property type="project" value="UniProtKB-SubCell"/>
</dbReference>
<sequence>MVHKQKSSFTKPLGWWSIILATAMAVVTGAASFYSLARFWSSSKVEAPTAPSNSSAMTAVAALGRLEPQGEVIRLSAPDSQGGVRVAQLLVDKGDKVRKGQLIAILDSYYPRLAALEKAQKQVLVAQASLNQVKAGAKAGDISAQQATIARLEAELRGEISAQQATIARLEAEWRNAESENQRYQQLFKEGAISASDSDAKGLRVETVQQQLNEAKAALNRTVETLEKQLSEAKARLKSIAEVRPTDVQAAQTDIESASASVKQAKANLDLSSVRSPINGQVLKINARPGEIIGSMGIADLGRTQQMYVVAEVYETDISKVRLGQSATITSDAFSGKLRGKVTDIGLQVGRQNIFNNNPAADTDNKVIDVKIRIENLAENPKVAALTDLQVQVLIEI</sequence>